<dbReference type="Proteomes" id="UP000294746">
    <property type="component" value="Unassembled WGS sequence"/>
</dbReference>
<dbReference type="RefSeq" id="WP_131848869.1">
    <property type="nucleotide sequence ID" value="NZ_SLXV01000019.1"/>
</dbReference>
<evidence type="ECO:0000256" key="1">
    <source>
        <dbReference type="SAM" id="SignalP"/>
    </source>
</evidence>
<feature type="chain" id="PRO_5020671634" description="Secreted protein" evidence="1">
    <location>
        <begin position="25"/>
        <end position="141"/>
    </location>
</feature>
<evidence type="ECO:0008006" key="4">
    <source>
        <dbReference type="Google" id="ProtNLM"/>
    </source>
</evidence>
<evidence type="ECO:0000313" key="3">
    <source>
        <dbReference type="Proteomes" id="UP000294746"/>
    </source>
</evidence>
<accession>A0A4R2S7W0</accession>
<name>A0A4R2S7W0_9BACL</name>
<proteinExistence type="predicted"/>
<reference evidence="2 3" key="1">
    <citation type="submission" date="2019-03" db="EMBL/GenBank/DDBJ databases">
        <title>Genomic Encyclopedia of Type Strains, Phase IV (KMG-IV): sequencing the most valuable type-strain genomes for metagenomic binning, comparative biology and taxonomic classification.</title>
        <authorList>
            <person name="Goeker M."/>
        </authorList>
    </citation>
    <scope>NUCLEOTIDE SEQUENCE [LARGE SCALE GENOMIC DNA]</scope>
    <source>
        <strain evidence="2 3">DSM 46831</strain>
    </source>
</reference>
<gene>
    <name evidence="2" type="ORF">EDD57_11912</name>
</gene>
<keyword evidence="1" id="KW-0732">Signal</keyword>
<dbReference type="AlphaFoldDB" id="A0A4R2S7W0"/>
<comment type="caution">
    <text evidence="2">The sequence shown here is derived from an EMBL/GenBank/DDBJ whole genome shotgun (WGS) entry which is preliminary data.</text>
</comment>
<keyword evidence="3" id="KW-1185">Reference proteome</keyword>
<sequence length="141" mass="16088">MFKSLKRSIASLLVFIAIPMMAFAHSYTSTLSSHSYTSTLTLDYQVKGAVRDYSGTNLTIQTYGNSEKCTTAKRPANDYFFVDLYRFSAWGVDDFIGRIKQSRHIESKNTFSNVGPGKYYFSFQKADDFCTVRANVKYDKE</sequence>
<dbReference type="OrthoDB" id="9994994at2"/>
<evidence type="ECO:0000313" key="2">
    <source>
        <dbReference type="EMBL" id="TCP67325.1"/>
    </source>
</evidence>
<feature type="signal peptide" evidence="1">
    <location>
        <begin position="1"/>
        <end position="24"/>
    </location>
</feature>
<protein>
    <recommendedName>
        <fullName evidence="4">Secreted protein</fullName>
    </recommendedName>
</protein>
<dbReference type="EMBL" id="SLXV01000019">
    <property type="protein sequence ID" value="TCP67325.1"/>
    <property type="molecule type" value="Genomic_DNA"/>
</dbReference>
<organism evidence="2 3">
    <name type="scientific">Baia soyae</name>
    <dbReference type="NCBI Taxonomy" id="1544746"/>
    <lineage>
        <taxon>Bacteria</taxon>
        <taxon>Bacillati</taxon>
        <taxon>Bacillota</taxon>
        <taxon>Bacilli</taxon>
        <taxon>Bacillales</taxon>
        <taxon>Thermoactinomycetaceae</taxon>
        <taxon>Baia</taxon>
    </lineage>
</organism>